<comment type="caution">
    <text evidence="2">The sequence shown here is derived from an EMBL/GenBank/DDBJ whole genome shotgun (WGS) entry which is preliminary data.</text>
</comment>
<feature type="transmembrane region" description="Helical" evidence="1">
    <location>
        <begin position="39"/>
        <end position="64"/>
    </location>
</feature>
<sequence>ILCLYLAIYNLTFVMIDYGFLYRMWAIKSPVRITLFSKPLFILLLIIIASLETVLWFCAVYFLYPATVSGRLRLRESTLAEYGI</sequence>
<evidence type="ECO:0000313" key="3">
    <source>
        <dbReference type="Proteomes" id="UP001432027"/>
    </source>
</evidence>
<reference evidence="2" key="1">
    <citation type="submission" date="2023-10" db="EMBL/GenBank/DDBJ databases">
        <title>Genome assembly of Pristionchus species.</title>
        <authorList>
            <person name="Yoshida K."/>
            <person name="Sommer R.J."/>
        </authorList>
    </citation>
    <scope>NUCLEOTIDE SEQUENCE</scope>
    <source>
        <strain evidence="2">RS0144</strain>
    </source>
</reference>
<evidence type="ECO:0008006" key="4">
    <source>
        <dbReference type="Google" id="ProtNLM"/>
    </source>
</evidence>
<feature type="non-terminal residue" evidence="2">
    <location>
        <position position="84"/>
    </location>
</feature>
<dbReference type="Proteomes" id="UP001432027">
    <property type="component" value="Unassembled WGS sequence"/>
</dbReference>
<organism evidence="2 3">
    <name type="scientific">Pristionchus entomophagus</name>
    <dbReference type="NCBI Taxonomy" id="358040"/>
    <lineage>
        <taxon>Eukaryota</taxon>
        <taxon>Metazoa</taxon>
        <taxon>Ecdysozoa</taxon>
        <taxon>Nematoda</taxon>
        <taxon>Chromadorea</taxon>
        <taxon>Rhabditida</taxon>
        <taxon>Rhabditina</taxon>
        <taxon>Diplogasteromorpha</taxon>
        <taxon>Diplogasteroidea</taxon>
        <taxon>Neodiplogasteridae</taxon>
        <taxon>Pristionchus</taxon>
    </lineage>
</organism>
<proteinExistence type="predicted"/>
<evidence type="ECO:0000313" key="2">
    <source>
        <dbReference type="EMBL" id="GMS82795.1"/>
    </source>
</evidence>
<accession>A0AAV5SJW4</accession>
<dbReference type="EMBL" id="BTSX01000002">
    <property type="protein sequence ID" value="GMS82795.1"/>
    <property type="molecule type" value="Genomic_DNA"/>
</dbReference>
<dbReference type="InterPro" id="IPR019428">
    <property type="entry name" value="7TM_GPCR_serpentine_rcpt_Str"/>
</dbReference>
<feature type="transmembrane region" description="Helical" evidence="1">
    <location>
        <begin position="6"/>
        <end position="27"/>
    </location>
</feature>
<evidence type="ECO:0000256" key="1">
    <source>
        <dbReference type="SAM" id="Phobius"/>
    </source>
</evidence>
<protein>
    <recommendedName>
        <fullName evidence="4">G protein-coupled receptor</fullName>
    </recommendedName>
</protein>
<keyword evidence="1" id="KW-0812">Transmembrane</keyword>
<gene>
    <name evidence="2" type="ORF">PENTCL1PPCAC_4970</name>
</gene>
<feature type="non-terminal residue" evidence="2">
    <location>
        <position position="1"/>
    </location>
</feature>
<keyword evidence="1" id="KW-0472">Membrane</keyword>
<dbReference type="Pfam" id="PF10326">
    <property type="entry name" value="7TM_GPCR_Str"/>
    <property type="match status" value="1"/>
</dbReference>
<name>A0AAV5SJW4_9BILA</name>
<keyword evidence="1" id="KW-1133">Transmembrane helix</keyword>
<keyword evidence="3" id="KW-1185">Reference proteome</keyword>
<dbReference type="AlphaFoldDB" id="A0AAV5SJW4"/>